<dbReference type="Gene3D" id="3.40.50.2300">
    <property type="match status" value="1"/>
</dbReference>
<dbReference type="CDD" id="cd00075">
    <property type="entry name" value="HATPase"/>
    <property type="match status" value="1"/>
</dbReference>
<evidence type="ECO:0000313" key="13">
    <source>
        <dbReference type="Proteomes" id="UP001501479"/>
    </source>
</evidence>
<dbReference type="InterPro" id="IPR001789">
    <property type="entry name" value="Sig_transdc_resp-reg_receiver"/>
</dbReference>
<keyword evidence="13" id="KW-1185">Reference proteome</keyword>
<dbReference type="Proteomes" id="UP001501479">
    <property type="component" value="Unassembled WGS sequence"/>
</dbReference>
<dbReference type="InterPro" id="IPR000700">
    <property type="entry name" value="PAS-assoc_C"/>
</dbReference>
<feature type="modified residue" description="4-aspartylphosphate" evidence="6">
    <location>
        <position position="930"/>
    </location>
</feature>
<feature type="domain" description="PAC" evidence="11">
    <location>
        <begin position="254"/>
        <end position="307"/>
    </location>
</feature>
<dbReference type="InterPro" id="IPR003594">
    <property type="entry name" value="HATPase_dom"/>
</dbReference>
<dbReference type="InterPro" id="IPR005467">
    <property type="entry name" value="His_kinase_dom"/>
</dbReference>
<dbReference type="Pfam" id="PF13185">
    <property type="entry name" value="GAF_2"/>
    <property type="match status" value="1"/>
</dbReference>
<dbReference type="PROSITE" id="PS50109">
    <property type="entry name" value="HIS_KIN"/>
    <property type="match status" value="1"/>
</dbReference>
<dbReference type="RefSeq" id="WP_344965622.1">
    <property type="nucleotide sequence ID" value="NZ_BAABDS010000043.1"/>
</dbReference>
<keyword evidence="5" id="KW-0418">Kinase</keyword>
<dbReference type="CDD" id="cd00082">
    <property type="entry name" value="HisKA"/>
    <property type="match status" value="1"/>
</dbReference>
<feature type="domain" description="PAS" evidence="10">
    <location>
        <begin position="177"/>
        <end position="247"/>
    </location>
</feature>
<keyword evidence="7" id="KW-0175">Coiled coil</keyword>
<feature type="domain" description="Histidine kinase" evidence="8">
    <location>
        <begin position="636"/>
        <end position="855"/>
    </location>
</feature>
<dbReference type="InterPro" id="IPR029016">
    <property type="entry name" value="GAF-like_dom_sf"/>
</dbReference>
<feature type="coiled-coil region" evidence="7">
    <location>
        <begin position="602"/>
        <end position="629"/>
    </location>
</feature>
<comment type="catalytic activity">
    <reaction evidence="1">
        <text>ATP + protein L-histidine = ADP + protein N-phospho-L-histidine.</text>
        <dbReference type="EC" id="2.7.13.3"/>
    </reaction>
</comment>
<dbReference type="SMART" id="SM00065">
    <property type="entry name" value="GAF"/>
    <property type="match status" value="2"/>
</dbReference>
<comment type="caution">
    <text evidence="12">The sequence shown here is derived from an EMBL/GenBank/DDBJ whole genome shotgun (WGS) entry which is preliminary data.</text>
</comment>
<dbReference type="EMBL" id="BAABDS010000043">
    <property type="protein sequence ID" value="GAA3720107.1"/>
    <property type="molecule type" value="Genomic_DNA"/>
</dbReference>
<dbReference type="CDD" id="cd00130">
    <property type="entry name" value="PAS"/>
    <property type="match status" value="2"/>
</dbReference>
<dbReference type="PRINTS" id="PR00344">
    <property type="entry name" value="BCTRLSENSOR"/>
</dbReference>
<dbReference type="InterPro" id="IPR035965">
    <property type="entry name" value="PAS-like_dom_sf"/>
</dbReference>
<dbReference type="Gene3D" id="3.30.450.20">
    <property type="entry name" value="PAS domain"/>
    <property type="match status" value="2"/>
</dbReference>
<evidence type="ECO:0000256" key="7">
    <source>
        <dbReference type="SAM" id="Coils"/>
    </source>
</evidence>
<dbReference type="EC" id="2.7.13.3" evidence="2"/>
<dbReference type="Pfam" id="PF02518">
    <property type="entry name" value="HATPase_c"/>
    <property type="match status" value="1"/>
</dbReference>
<feature type="domain" description="PAC" evidence="11">
    <location>
        <begin position="382"/>
        <end position="433"/>
    </location>
</feature>
<evidence type="ECO:0000256" key="1">
    <source>
        <dbReference type="ARBA" id="ARBA00000085"/>
    </source>
</evidence>
<evidence type="ECO:0000256" key="5">
    <source>
        <dbReference type="ARBA" id="ARBA00022777"/>
    </source>
</evidence>
<dbReference type="PANTHER" id="PTHR43047">
    <property type="entry name" value="TWO-COMPONENT HISTIDINE PROTEIN KINASE"/>
    <property type="match status" value="1"/>
</dbReference>
<dbReference type="InterPro" id="IPR036097">
    <property type="entry name" value="HisK_dim/P_sf"/>
</dbReference>
<evidence type="ECO:0000256" key="3">
    <source>
        <dbReference type="ARBA" id="ARBA00022553"/>
    </source>
</evidence>
<dbReference type="Pfam" id="PF00072">
    <property type="entry name" value="Response_reg"/>
    <property type="match status" value="1"/>
</dbReference>
<keyword evidence="3 6" id="KW-0597">Phosphoprotein</keyword>
<dbReference type="NCBIfam" id="TIGR00229">
    <property type="entry name" value="sensory_box"/>
    <property type="match status" value="2"/>
</dbReference>
<protein>
    <recommendedName>
        <fullName evidence="2">histidine kinase</fullName>
        <ecNumber evidence="2">2.7.13.3</ecNumber>
    </recommendedName>
</protein>
<dbReference type="PROSITE" id="PS50113">
    <property type="entry name" value="PAC"/>
    <property type="match status" value="2"/>
</dbReference>
<dbReference type="InterPro" id="IPR003018">
    <property type="entry name" value="GAF"/>
</dbReference>
<dbReference type="SUPFAM" id="SSF55781">
    <property type="entry name" value="GAF domain-like"/>
    <property type="match status" value="2"/>
</dbReference>
<dbReference type="SMART" id="SM00091">
    <property type="entry name" value="PAS"/>
    <property type="match status" value="2"/>
</dbReference>
<dbReference type="SMART" id="SM00448">
    <property type="entry name" value="REC"/>
    <property type="match status" value="1"/>
</dbReference>
<dbReference type="SMART" id="SM00387">
    <property type="entry name" value="HATPase_c"/>
    <property type="match status" value="1"/>
</dbReference>
<dbReference type="PROSITE" id="PS50112">
    <property type="entry name" value="PAS"/>
    <property type="match status" value="2"/>
</dbReference>
<dbReference type="SUPFAM" id="SSF55785">
    <property type="entry name" value="PYP-like sensor domain (PAS domain)"/>
    <property type="match status" value="2"/>
</dbReference>
<evidence type="ECO:0000259" key="8">
    <source>
        <dbReference type="PROSITE" id="PS50109"/>
    </source>
</evidence>
<dbReference type="Pfam" id="PF01590">
    <property type="entry name" value="GAF"/>
    <property type="match status" value="1"/>
</dbReference>
<dbReference type="Pfam" id="PF08448">
    <property type="entry name" value="PAS_4"/>
    <property type="match status" value="1"/>
</dbReference>
<organism evidence="12 13">
    <name type="scientific">Oceanisphaera sediminis</name>
    <dbReference type="NCBI Taxonomy" id="981381"/>
    <lineage>
        <taxon>Bacteria</taxon>
        <taxon>Pseudomonadati</taxon>
        <taxon>Pseudomonadota</taxon>
        <taxon>Gammaproteobacteria</taxon>
        <taxon>Aeromonadales</taxon>
        <taxon>Aeromonadaceae</taxon>
        <taxon>Oceanisphaera</taxon>
    </lineage>
</organism>
<accession>A0ABP7EJD4</accession>
<dbReference type="Gene3D" id="3.30.450.40">
    <property type="match status" value="2"/>
</dbReference>
<evidence type="ECO:0000256" key="4">
    <source>
        <dbReference type="ARBA" id="ARBA00022679"/>
    </source>
</evidence>
<feature type="domain" description="PAS" evidence="10">
    <location>
        <begin position="308"/>
        <end position="382"/>
    </location>
</feature>
<evidence type="ECO:0000313" key="12">
    <source>
        <dbReference type="EMBL" id="GAA3720107.1"/>
    </source>
</evidence>
<dbReference type="Pfam" id="PF00512">
    <property type="entry name" value="HisKA"/>
    <property type="match status" value="1"/>
</dbReference>
<evidence type="ECO:0000259" key="11">
    <source>
        <dbReference type="PROSITE" id="PS50113"/>
    </source>
</evidence>
<gene>
    <name evidence="12" type="ORF">GCM10022421_30490</name>
</gene>
<proteinExistence type="predicted"/>
<evidence type="ECO:0000256" key="2">
    <source>
        <dbReference type="ARBA" id="ARBA00012438"/>
    </source>
</evidence>
<dbReference type="Gene3D" id="3.30.565.10">
    <property type="entry name" value="Histidine kinase-like ATPase, C-terminal domain"/>
    <property type="match status" value="1"/>
</dbReference>
<dbReference type="InterPro" id="IPR036890">
    <property type="entry name" value="HATPase_C_sf"/>
</dbReference>
<dbReference type="SUPFAM" id="SSF47384">
    <property type="entry name" value="Homodimeric domain of signal transducing histidine kinase"/>
    <property type="match status" value="1"/>
</dbReference>
<feature type="domain" description="Response regulatory" evidence="9">
    <location>
        <begin position="880"/>
        <end position="997"/>
    </location>
</feature>
<keyword evidence="4" id="KW-0808">Transferase</keyword>
<dbReference type="Gene3D" id="1.10.287.130">
    <property type="match status" value="1"/>
</dbReference>
<dbReference type="InterPro" id="IPR004358">
    <property type="entry name" value="Sig_transdc_His_kin-like_C"/>
</dbReference>
<dbReference type="SUPFAM" id="SSF52172">
    <property type="entry name" value="CheY-like"/>
    <property type="match status" value="1"/>
</dbReference>
<evidence type="ECO:0000259" key="9">
    <source>
        <dbReference type="PROSITE" id="PS50110"/>
    </source>
</evidence>
<dbReference type="SUPFAM" id="SSF55874">
    <property type="entry name" value="ATPase domain of HSP90 chaperone/DNA topoisomerase II/histidine kinase"/>
    <property type="match status" value="1"/>
</dbReference>
<reference evidence="13" key="1">
    <citation type="journal article" date="2019" name="Int. J. Syst. Evol. Microbiol.">
        <title>The Global Catalogue of Microorganisms (GCM) 10K type strain sequencing project: providing services to taxonomists for standard genome sequencing and annotation.</title>
        <authorList>
            <consortium name="The Broad Institute Genomics Platform"/>
            <consortium name="The Broad Institute Genome Sequencing Center for Infectious Disease"/>
            <person name="Wu L."/>
            <person name="Ma J."/>
        </authorList>
    </citation>
    <scope>NUCLEOTIDE SEQUENCE [LARGE SCALE GENOMIC DNA]</scope>
    <source>
        <strain evidence="13">JCM 17329</strain>
    </source>
</reference>
<dbReference type="PROSITE" id="PS50110">
    <property type="entry name" value="RESPONSE_REGULATORY"/>
    <property type="match status" value="1"/>
</dbReference>
<evidence type="ECO:0000259" key="10">
    <source>
        <dbReference type="PROSITE" id="PS50112"/>
    </source>
</evidence>
<dbReference type="InterPro" id="IPR013656">
    <property type="entry name" value="PAS_4"/>
</dbReference>
<dbReference type="SMART" id="SM00388">
    <property type="entry name" value="HisKA"/>
    <property type="match status" value="1"/>
</dbReference>
<dbReference type="Pfam" id="PF13426">
    <property type="entry name" value="PAS_9"/>
    <property type="match status" value="1"/>
</dbReference>
<sequence>MLTPQFPENEAARLAQLHELQLLDSPPEPAFEQLVELTALLLKVPIALVSLVDKDRQWFKARVGVDSCETGRDISFCGHVVADGEPLVVEDATLDPRFADNPLVTAAPHIRFYAGIPLVLESGVSLGTLCVIDTRPRRLDEDEWRQLQLLAKQTEQLIQLHQQRQLLGNQCMVSDHRLARYEAITQGAAAGIVRIDGRGIIQEINDYALSLLGYRRAELLEKNVSALMPEQWSARHDQYLHNYIESGQPKVIGKGRRVSALHKSGHQVPVHLAVGRVVDSHHPRQMEFIGILTDLTEMHEAEQREREERALLRSIIDASRDPIFAKDLDGGYMIANRSYQNTLGALGKDQQGDIRGLKVEDIFDHELAQQAQASDRRVIATGQPESLVVSPASGERFDVSKSPLRDAKGQIRGVVSVAHNISELWQTSSQLKKQQRLLSVLHKGLTDYHALMSGNRLWSFLQEALRELTDSDYSLIGEVLSEQGQPELKIHAITDLSWNEESRQLMQKLQAGEMKLTNPHSMLGQVFAQGNTVLSNGMDSDERRGGFPPGHPPLHNYLGVPILDEGTVIGMYAIANGGEDYDQDLVSWLEPFTSTCALLIKLYRQLNEREQFTEQLRQARDQAEQASRAKTDFLSSMSHELRTPLNAIMGFAQLLQSNKRASLDERQLRQVEQIYKSGSHLLNLINEVLDLARIEAGRINMSLEAIQPREVIDDACDTLMPIARQQGVALHIDAALNRMPAVLADYTRLKQVMINLISNAIKYNRPEGKVYIGCRQHADLLRVSVRDTGPGIDPQYLEQLFQPFNRLGAENGAIEGTGVGLALTKSILEQMGGRIGVDNHHGEGCEFWFCLPLAVSSSRKAVADLYPEPQAEPVAGARRTVLYVEDNPANQRLMAEVFEERPGMQLECVHSAELAFEIACSNPPDLILMDISLPGMSGIEAAGLFGRHPLTRTIPIVALSANAMPEDIKRASKAGFRDYLTKPIDILRLLKVLDDLLEPVD</sequence>
<evidence type="ECO:0000256" key="6">
    <source>
        <dbReference type="PROSITE-ProRule" id="PRU00169"/>
    </source>
</evidence>
<dbReference type="InterPro" id="IPR011006">
    <property type="entry name" value="CheY-like_superfamily"/>
</dbReference>
<name>A0ABP7EJD4_9GAMM</name>
<dbReference type="InterPro" id="IPR003661">
    <property type="entry name" value="HisK_dim/P_dom"/>
</dbReference>
<dbReference type="InterPro" id="IPR000014">
    <property type="entry name" value="PAS"/>
</dbReference>